<dbReference type="Pfam" id="PF03781">
    <property type="entry name" value="FGE-sulfatase"/>
    <property type="match status" value="1"/>
</dbReference>
<dbReference type="Gene3D" id="2.80.20.10">
    <property type="entry name" value="Tail fiber receptor-binding protein"/>
    <property type="match status" value="1"/>
</dbReference>
<dbReference type="Pfam" id="PF21916">
    <property type="entry name" value="mtd_2nd"/>
    <property type="match status" value="1"/>
</dbReference>
<evidence type="ECO:0000259" key="2">
    <source>
        <dbReference type="Pfam" id="PF21916"/>
    </source>
</evidence>
<organism evidence="3">
    <name type="scientific">virus sp. ctvdG25</name>
    <dbReference type="NCBI Taxonomy" id="2825827"/>
    <lineage>
        <taxon>Viruses</taxon>
    </lineage>
</organism>
<protein>
    <submittedName>
        <fullName evidence="3">Major tropism determinant</fullName>
    </submittedName>
</protein>
<evidence type="ECO:0000259" key="1">
    <source>
        <dbReference type="Pfam" id="PF03781"/>
    </source>
</evidence>
<feature type="domain" description="Major tropism determinant second" evidence="2">
    <location>
        <begin position="35"/>
        <end position="149"/>
    </location>
</feature>
<dbReference type="SUPFAM" id="SSF141658">
    <property type="entry name" value="Bacteriophage trimeric proteins domain"/>
    <property type="match status" value="1"/>
</dbReference>
<dbReference type="InterPro" id="IPR042095">
    <property type="entry name" value="SUMF_sf"/>
</dbReference>
<dbReference type="EMBL" id="BK059119">
    <property type="protein sequence ID" value="DAE32244.1"/>
    <property type="molecule type" value="Genomic_DNA"/>
</dbReference>
<reference evidence="3" key="1">
    <citation type="journal article" date="2021" name="Proc. Natl. Acad. Sci. U.S.A.">
        <title>A Catalog of Tens of Thousands of Viruses from Human Metagenomes Reveals Hidden Associations with Chronic Diseases.</title>
        <authorList>
            <person name="Tisza M.J."/>
            <person name="Buck C.B."/>
        </authorList>
    </citation>
    <scope>NUCLEOTIDE SEQUENCE</scope>
    <source>
        <strain evidence="3">CtvdG25</strain>
    </source>
</reference>
<dbReference type="InterPro" id="IPR054114">
    <property type="entry name" value="Mtd_2nd"/>
</dbReference>
<sequence>MRFLTNDFVNRDPRALLNTGKIATLSETAIPIKQYITVIGSDTLQIEEGCIFSIFGGGVFKTENTALSAADLDSGAAFTVGKDYYIFLCDAGEGNDEVYKISLNSTCPAGYGAANSRKIGGFHYGKCRKVNAALAPVNASGAVRGTNWESSVFDGIVPRSVWTLAHRPKCNPEGMVYLANGTWVDIYLSSDDGAGGLASAYNATPMTGTEGLNWYGFVERALVSGKRLLTYEEFCMAAFGSPQGMADSNTNAWSATGNTGRQKTGYVANAVSSIGCRDCVGNVWEWLNELITRAEHVKLNGSGTFPSYDGGRAGKEYTNGNGHYHATNDGVWGWDTTSPFGDGYGNIYQYNDYSLVALLGGGRWDDGVHAGARAVYLSYCPWDAGTSIGARCACDSL</sequence>
<dbReference type="InterPro" id="IPR016187">
    <property type="entry name" value="CTDL_fold"/>
</dbReference>
<feature type="domain" description="Sulfatase-modifying factor enzyme-like" evidence="1">
    <location>
        <begin position="211"/>
        <end position="292"/>
    </location>
</feature>
<dbReference type="Gene3D" id="3.90.1580.10">
    <property type="entry name" value="paralog of FGE (formylglycine-generating enzyme)"/>
    <property type="match status" value="1"/>
</dbReference>
<name>A0A8S5RML3_9VIRU</name>
<dbReference type="InterPro" id="IPR005532">
    <property type="entry name" value="SUMF_dom"/>
</dbReference>
<proteinExistence type="predicted"/>
<dbReference type="SUPFAM" id="SSF56436">
    <property type="entry name" value="C-type lectin-like"/>
    <property type="match status" value="1"/>
</dbReference>
<evidence type="ECO:0000313" key="3">
    <source>
        <dbReference type="EMBL" id="DAE32244.1"/>
    </source>
</evidence>
<accession>A0A8S5RML3</accession>